<reference evidence="10 11" key="1">
    <citation type="submission" date="2014-03" db="EMBL/GenBank/DDBJ databases">
        <title>Genomics of Bifidobacteria.</title>
        <authorList>
            <person name="Ventura M."/>
            <person name="Milani C."/>
            <person name="Lugli G.A."/>
        </authorList>
    </citation>
    <scope>NUCLEOTIDE SEQUENCE [LARGE SCALE GENOMIC DNA]</scope>
    <source>
        <strain evidence="10 11">LMG 21775</strain>
    </source>
</reference>
<dbReference type="NCBIfam" id="TIGR00218">
    <property type="entry name" value="manA"/>
    <property type="match status" value="1"/>
</dbReference>
<dbReference type="Pfam" id="PF20511">
    <property type="entry name" value="PMI_typeI_cat"/>
    <property type="match status" value="1"/>
</dbReference>
<evidence type="ECO:0000313" key="10">
    <source>
        <dbReference type="EMBL" id="KFI82243.1"/>
    </source>
</evidence>
<dbReference type="eggNOG" id="COG1482">
    <property type="taxonomic scope" value="Bacteria"/>
</dbReference>
<dbReference type="InterPro" id="IPR011051">
    <property type="entry name" value="RmlC_Cupin_sf"/>
</dbReference>
<evidence type="ECO:0000259" key="9">
    <source>
        <dbReference type="Pfam" id="PF20511"/>
    </source>
</evidence>
<evidence type="ECO:0000256" key="5">
    <source>
        <dbReference type="ARBA" id="ARBA00022833"/>
    </source>
</evidence>
<dbReference type="GeneID" id="98300302"/>
<protein>
    <recommendedName>
        <fullName evidence="3">mannose-6-phosphate isomerase</fullName>
        <ecNumber evidence="3">5.3.1.8</ecNumber>
    </recommendedName>
</protein>
<keyword evidence="5 8" id="KW-0862">Zinc</keyword>
<dbReference type="Gene3D" id="1.10.441.10">
    <property type="entry name" value="Phosphomannose Isomerase, domain 2"/>
    <property type="match status" value="1"/>
</dbReference>
<dbReference type="PIRSF" id="PIRSF001480">
    <property type="entry name" value="Mannose-6-phosphate_isomerase"/>
    <property type="match status" value="1"/>
</dbReference>
<dbReference type="InterPro" id="IPR001250">
    <property type="entry name" value="Man6P_Isoase-1"/>
</dbReference>
<proteinExistence type="inferred from homology"/>
<dbReference type="PANTHER" id="PTHR10309">
    <property type="entry name" value="MANNOSE-6-PHOSPHATE ISOMERASE"/>
    <property type="match status" value="1"/>
</dbReference>
<sequence length="481" mass="52673">MYRIQPVQKAYAWGSRDRLQAMFHLQRDAEAKTLAEMWFSGHRQSPSMLRMPDGSSIDVLQAVRQSPQEMLGESSSHLFGPVMPYLFKVISARIPLSLQVHPLDFQARAGFNRENAAGIAADAPERSFKDPLAKNEMVVALEPFTAAVGFAPLLSQIRLLESVRHPLAQHMAELLSAPRPRTPNAAFDPEHQAFDALMPLSAITWPESRRRIFRAFTLAITAAAQEGSGLEPALRDADRSADGNSHLALANALAAVEAFPDDPSILCLLMMNPVSLDEGESVFIPAGTPHAYIHGTAAEIMNNSDNVLRAGMTAKHKDIPNLLHSLNCQPDSPMDPSNTSFGILSMQNLVTYKPHINEFMLAYGHVDVGTSPWPIAGRLIQRYGELLLRLRPQPFLRQRKQLPDRGPRVLLCTDGAIHCSTKHDAMDLQQGQAVFIPSCDGQVDITAAAPEPAGERTLDMDSPHPDATAAHGSYLLASTPF</sequence>
<dbReference type="OrthoDB" id="9792649at2"/>
<dbReference type="PANTHER" id="PTHR10309:SF0">
    <property type="entry name" value="MANNOSE-6-PHOSPHATE ISOMERASE"/>
    <property type="match status" value="1"/>
</dbReference>
<evidence type="ECO:0000256" key="4">
    <source>
        <dbReference type="ARBA" id="ARBA00022723"/>
    </source>
</evidence>
<dbReference type="PRINTS" id="PR00714">
    <property type="entry name" value="MAN6PISMRASE"/>
</dbReference>
<dbReference type="InterPro" id="IPR016305">
    <property type="entry name" value="Mannose-6-P_Isomerase"/>
</dbReference>
<dbReference type="InterPro" id="IPR046457">
    <property type="entry name" value="PMI_typeI_cat"/>
</dbReference>
<dbReference type="Proteomes" id="UP000029050">
    <property type="component" value="Unassembled WGS sequence"/>
</dbReference>
<dbReference type="InterPro" id="IPR014710">
    <property type="entry name" value="RmlC-like_jellyroll"/>
</dbReference>
<keyword evidence="4 8" id="KW-0479">Metal-binding</keyword>
<comment type="cofactor">
    <cofactor evidence="8">
        <name>Zn(2+)</name>
        <dbReference type="ChEBI" id="CHEBI:29105"/>
    </cofactor>
    <text evidence="8">Binds 1 zinc ion per subunit.</text>
</comment>
<comment type="catalytic activity">
    <reaction evidence="1">
        <text>D-mannose 6-phosphate = D-fructose 6-phosphate</text>
        <dbReference type="Rhea" id="RHEA:12356"/>
        <dbReference type="ChEBI" id="CHEBI:58735"/>
        <dbReference type="ChEBI" id="CHEBI:61527"/>
        <dbReference type="EC" id="5.3.1.8"/>
    </reaction>
</comment>
<keyword evidence="11" id="KW-1185">Reference proteome</keyword>
<evidence type="ECO:0000256" key="8">
    <source>
        <dbReference type="PIRSR" id="PIRSR001480-2"/>
    </source>
</evidence>
<dbReference type="SUPFAM" id="SSF51182">
    <property type="entry name" value="RmlC-like cupins"/>
    <property type="match status" value="1"/>
</dbReference>
<evidence type="ECO:0000313" key="11">
    <source>
        <dbReference type="Proteomes" id="UP000029050"/>
    </source>
</evidence>
<evidence type="ECO:0000256" key="6">
    <source>
        <dbReference type="ARBA" id="ARBA00023235"/>
    </source>
</evidence>
<feature type="binding site" evidence="8">
    <location>
        <position position="290"/>
    </location>
    <ligand>
        <name>Zn(2+)</name>
        <dbReference type="ChEBI" id="CHEBI:29105"/>
    </ligand>
</feature>
<dbReference type="AlphaFoldDB" id="A0A087CG43"/>
<dbReference type="GO" id="GO:0008270">
    <property type="term" value="F:zinc ion binding"/>
    <property type="evidence" value="ECO:0007669"/>
    <property type="project" value="InterPro"/>
</dbReference>
<feature type="binding site" evidence="8">
    <location>
        <position position="99"/>
    </location>
    <ligand>
        <name>Zn(2+)</name>
        <dbReference type="ChEBI" id="CHEBI:29105"/>
    </ligand>
</feature>
<dbReference type="GO" id="GO:0005829">
    <property type="term" value="C:cytosol"/>
    <property type="evidence" value="ECO:0007669"/>
    <property type="project" value="TreeGrafter"/>
</dbReference>
<evidence type="ECO:0000256" key="2">
    <source>
        <dbReference type="ARBA" id="ARBA00010772"/>
    </source>
</evidence>
<dbReference type="GO" id="GO:0005975">
    <property type="term" value="P:carbohydrate metabolic process"/>
    <property type="evidence" value="ECO:0007669"/>
    <property type="project" value="InterPro"/>
</dbReference>
<dbReference type="STRING" id="218140.BPSY_1092"/>
<feature type="binding site" evidence="8">
    <location>
        <position position="136"/>
    </location>
    <ligand>
        <name>Zn(2+)</name>
        <dbReference type="ChEBI" id="CHEBI:29105"/>
    </ligand>
</feature>
<comment type="similarity">
    <text evidence="2">Belongs to the mannose-6-phosphate isomerase type 1 family.</text>
</comment>
<organism evidence="10 11">
    <name type="scientific">Bifidobacterium psychraerophilum</name>
    <dbReference type="NCBI Taxonomy" id="218140"/>
    <lineage>
        <taxon>Bacteria</taxon>
        <taxon>Bacillati</taxon>
        <taxon>Actinomycetota</taxon>
        <taxon>Actinomycetes</taxon>
        <taxon>Bifidobacteriales</taxon>
        <taxon>Bifidobacteriaceae</taxon>
        <taxon>Bifidobacterium</taxon>
    </lineage>
</organism>
<feature type="domain" description="Phosphomannose isomerase type I catalytic" evidence="9">
    <location>
        <begin position="1"/>
        <end position="152"/>
    </location>
</feature>
<dbReference type="EMBL" id="JGZI01000009">
    <property type="protein sequence ID" value="KFI82243.1"/>
    <property type="molecule type" value="Genomic_DNA"/>
</dbReference>
<evidence type="ECO:0000256" key="3">
    <source>
        <dbReference type="ARBA" id="ARBA00011956"/>
    </source>
</evidence>
<dbReference type="EC" id="5.3.1.8" evidence="3"/>
<dbReference type="GO" id="GO:0004476">
    <property type="term" value="F:mannose-6-phosphate isomerase activity"/>
    <property type="evidence" value="ECO:0007669"/>
    <property type="project" value="UniProtKB-EC"/>
</dbReference>
<feature type="active site" evidence="7">
    <location>
        <position position="309"/>
    </location>
</feature>
<name>A0A087CG43_9BIFI</name>
<comment type="caution">
    <text evidence="10">The sequence shown here is derived from an EMBL/GenBank/DDBJ whole genome shotgun (WGS) entry which is preliminary data.</text>
</comment>
<evidence type="ECO:0000256" key="7">
    <source>
        <dbReference type="PIRSR" id="PIRSR001480-1"/>
    </source>
</evidence>
<dbReference type="CDD" id="cd07011">
    <property type="entry name" value="cupin_PMI_type_I_N"/>
    <property type="match status" value="1"/>
</dbReference>
<accession>A0A087CG43</accession>
<keyword evidence="6 10" id="KW-0413">Isomerase</keyword>
<evidence type="ECO:0000256" key="1">
    <source>
        <dbReference type="ARBA" id="ARBA00000757"/>
    </source>
</evidence>
<gene>
    <name evidence="10" type="ORF">BPSY_1092</name>
</gene>
<dbReference type="Gene3D" id="2.60.120.10">
    <property type="entry name" value="Jelly Rolls"/>
    <property type="match status" value="2"/>
</dbReference>
<dbReference type="GO" id="GO:0009298">
    <property type="term" value="P:GDP-mannose biosynthetic process"/>
    <property type="evidence" value="ECO:0007669"/>
    <property type="project" value="InterPro"/>
</dbReference>
<dbReference type="RefSeq" id="WP_033494833.1">
    <property type="nucleotide sequence ID" value="NZ_JGZI01000009.1"/>
</dbReference>
<feature type="binding site" evidence="8">
    <location>
        <position position="101"/>
    </location>
    <ligand>
        <name>Zn(2+)</name>
        <dbReference type="ChEBI" id="CHEBI:29105"/>
    </ligand>
</feature>